<feature type="compositionally biased region" description="Polar residues" evidence="1">
    <location>
        <begin position="415"/>
        <end position="426"/>
    </location>
</feature>
<feature type="compositionally biased region" description="Polar residues" evidence="1">
    <location>
        <begin position="665"/>
        <end position="681"/>
    </location>
</feature>
<dbReference type="AlphaFoldDB" id="A0A8H3ZBU1"/>
<gene>
    <name evidence="2" type="ORF">EG327_003280</name>
</gene>
<feature type="compositionally biased region" description="Polar residues" evidence="1">
    <location>
        <begin position="529"/>
        <end position="541"/>
    </location>
</feature>
<comment type="caution">
    <text evidence="2">The sequence shown here is derived from an EMBL/GenBank/DDBJ whole genome shotgun (WGS) entry which is preliminary data.</text>
</comment>
<organism evidence="2 3">
    <name type="scientific">Venturia inaequalis</name>
    <name type="common">Apple scab fungus</name>
    <dbReference type="NCBI Taxonomy" id="5025"/>
    <lineage>
        <taxon>Eukaryota</taxon>
        <taxon>Fungi</taxon>
        <taxon>Dikarya</taxon>
        <taxon>Ascomycota</taxon>
        <taxon>Pezizomycotina</taxon>
        <taxon>Dothideomycetes</taxon>
        <taxon>Pleosporomycetidae</taxon>
        <taxon>Venturiales</taxon>
        <taxon>Venturiaceae</taxon>
        <taxon>Venturia</taxon>
    </lineage>
</organism>
<feature type="region of interest" description="Disordered" evidence="1">
    <location>
        <begin position="1127"/>
        <end position="1179"/>
    </location>
</feature>
<keyword evidence="3" id="KW-1185">Reference proteome</keyword>
<feature type="compositionally biased region" description="Acidic residues" evidence="1">
    <location>
        <begin position="609"/>
        <end position="621"/>
    </location>
</feature>
<feature type="region of interest" description="Disordered" evidence="1">
    <location>
        <begin position="568"/>
        <end position="722"/>
    </location>
</feature>
<accession>A0A8H3ZBU1</accession>
<feature type="compositionally biased region" description="Basic residues" evidence="1">
    <location>
        <begin position="1062"/>
        <end position="1075"/>
    </location>
</feature>
<feature type="compositionally biased region" description="Polar residues" evidence="1">
    <location>
        <begin position="644"/>
        <end position="656"/>
    </location>
</feature>
<feature type="region of interest" description="Disordered" evidence="1">
    <location>
        <begin position="461"/>
        <end position="552"/>
    </location>
</feature>
<proteinExistence type="predicted"/>
<feature type="compositionally biased region" description="Low complexity" evidence="1">
    <location>
        <begin position="479"/>
        <end position="490"/>
    </location>
</feature>
<feature type="region of interest" description="Disordered" evidence="1">
    <location>
        <begin position="924"/>
        <end position="956"/>
    </location>
</feature>
<name>A0A8H3ZBU1_VENIN</name>
<feature type="compositionally biased region" description="Low complexity" evidence="1">
    <location>
        <begin position="427"/>
        <end position="441"/>
    </location>
</feature>
<feature type="compositionally biased region" description="Polar residues" evidence="1">
    <location>
        <begin position="774"/>
        <end position="795"/>
    </location>
</feature>
<feature type="compositionally biased region" description="Polar residues" evidence="1">
    <location>
        <begin position="491"/>
        <end position="517"/>
    </location>
</feature>
<feature type="compositionally biased region" description="Basic and acidic residues" evidence="1">
    <location>
        <begin position="682"/>
        <end position="696"/>
    </location>
</feature>
<feature type="region of interest" description="Disordered" evidence="1">
    <location>
        <begin position="736"/>
        <end position="867"/>
    </location>
</feature>
<feature type="region of interest" description="Disordered" evidence="1">
    <location>
        <begin position="402"/>
        <end position="446"/>
    </location>
</feature>
<feature type="compositionally biased region" description="Polar residues" evidence="1">
    <location>
        <begin position="713"/>
        <end position="722"/>
    </location>
</feature>
<feature type="compositionally biased region" description="Basic and acidic residues" evidence="1">
    <location>
        <begin position="1165"/>
        <end position="1179"/>
    </location>
</feature>
<feature type="compositionally biased region" description="Polar residues" evidence="1">
    <location>
        <begin position="809"/>
        <end position="840"/>
    </location>
</feature>
<evidence type="ECO:0000313" key="3">
    <source>
        <dbReference type="Proteomes" id="UP000490939"/>
    </source>
</evidence>
<dbReference type="Proteomes" id="UP000490939">
    <property type="component" value="Unassembled WGS sequence"/>
</dbReference>
<feature type="compositionally biased region" description="Basic and acidic residues" evidence="1">
    <location>
        <begin position="402"/>
        <end position="412"/>
    </location>
</feature>
<protein>
    <submittedName>
        <fullName evidence="2">Uncharacterized protein</fullName>
    </submittedName>
</protein>
<dbReference type="EMBL" id="WNWR01000021">
    <property type="protein sequence ID" value="KAE9993775.1"/>
    <property type="molecule type" value="Genomic_DNA"/>
</dbReference>
<feature type="region of interest" description="Disordered" evidence="1">
    <location>
        <begin position="1"/>
        <end position="24"/>
    </location>
</feature>
<evidence type="ECO:0000256" key="1">
    <source>
        <dbReference type="SAM" id="MobiDB-lite"/>
    </source>
</evidence>
<feature type="compositionally biased region" description="Basic and acidic residues" evidence="1">
    <location>
        <begin position="751"/>
        <end position="769"/>
    </location>
</feature>
<reference evidence="2 3" key="1">
    <citation type="submission" date="2019-07" db="EMBL/GenBank/DDBJ databases">
        <title>Venturia inaequalis Genome Resource.</title>
        <authorList>
            <person name="Lichtner F.J."/>
        </authorList>
    </citation>
    <scope>NUCLEOTIDE SEQUENCE [LARGE SCALE GENOMIC DNA]</scope>
    <source>
        <strain evidence="2 3">DMI_063113</strain>
    </source>
</reference>
<feature type="compositionally biased region" description="Basic and acidic residues" evidence="1">
    <location>
        <begin position="853"/>
        <end position="866"/>
    </location>
</feature>
<evidence type="ECO:0000313" key="2">
    <source>
        <dbReference type="EMBL" id="KAE9993775.1"/>
    </source>
</evidence>
<feature type="region of interest" description="Disordered" evidence="1">
    <location>
        <begin position="1052"/>
        <end position="1101"/>
    </location>
</feature>
<sequence length="1195" mass="134727">MGMPSSSDQSANSDTFPSSTPKTVSPHLSHNVYGELDPPWLIQVLEFPWRDDEYFEYSDRRGHDQKFDFLTWLVDRLDPKSRGALRRVHSRIKGIFPDASFFNVLRVTPRKTDPFKHLCKNDLRTIGKYCRELCILFDAVSSKETVGSTEKASRRLQEGHDDGEDWKRILLCLRDAEKITFRTTAKRPGHIVSSASINMLTEPFRQNFQYAGFLQNLTALKLVPMHVPYITNLCSLGTDCKTEAWTEGKIWSQITELECQFYVQQEGGKYEVEWEKILQTLQRWLRGFKKNLRTLKFHWIVAKNTSGPRPHPLALEKWLPEKVEFAESPIVWNALRTLAVGNVQLHEDDADSELNLLDSRVLNVERYYRLKYATDWEILDFQFEGHESKYWAGYQRLANGRWKDPPGAERPRQIWSRNQSLHSQPKSSTRPSSERSSTYRTGNISRAGVNFAQDDVVGPLFLPQAANPTPLAPEGSPMHTSFKSSSTHHSGNTSRAGFNSPQEFSPKSPTSQHSSATGPPAQTEAYIRTRTNPRSTQQQGFEIQPPNLRAPRRLSDLQSAIEDVMDIYRPQQRLSPSSGGFRKRSGDPIPMSIRSGPLIRNNSKPLFVFEDDEEEEEEEESQPQQQQNQINLGSKEDSGFSHAKSPTSHRSGTSDRQAVGAIGTRTRSNLESRQLLNLDTLSETREDHNVDPESHGLQRQPIRNYGGWGKSPEISQQAYQSPSNSQLYESFVRPTYQVSDSRTRTHAQSIRRPDFETTSRAHEDGRFLGERGLNSRNQLPPTSVATFTSSVQQEPDSFGDVSRGAFGSRNPQLGSSIAESSVSSKYSTIQPTSFSLTQTRLEPLRGPTAGSYKDPRSQKETSDRTYEQGSYVTVIENFAGTDYDEFIGNPFANHYESEVETLISSGPSDAHRGHVAALEADFRPPNLSAEEYSNPGSRQEQSRHILGDQNTQLTRPSRTRNFTPIETTQSLANIEDQVPKRRSGLDATEIVPARACPLLPEEHVALFKRNATRPGLALVQPQFFGILTEDAPQEQLRNHFDHENPHITLANHLSAPEPQHIPRPRGKAKKGKRKHQSDPVENVRGDNVSVLSAREAERRSKDSILSGSYFPTKLNSPAESKKGFMKKMFKRRDSEESTTSKASKRDSKTSSGSEDGGKRRSFGRKMKDGVMDSVKTVRDGGKTWGNLIGGVTGLR</sequence>